<sequence length="167" mass="18469">MFQEASKDSGFPATHSYGQRQASNKLLNPRSLLAEALNLRHLIVATACALRQIPDVPQFIAVARCIGWHSCEATWKVGTRLGIVQQIGCCWLIEIKINEVCTQLVSWDRETTRSWHVLATSEQRRLVLMAPGLAASPSPRKGSGNLLGRDLCLGGFQRCLSCEPWLA</sequence>
<dbReference type="EMBL" id="CAUJNA010003516">
    <property type="protein sequence ID" value="CAJ1403921.1"/>
    <property type="molecule type" value="Genomic_DNA"/>
</dbReference>
<protein>
    <submittedName>
        <fullName evidence="1">Uncharacterized protein</fullName>
    </submittedName>
</protein>
<reference evidence="1" key="1">
    <citation type="submission" date="2023-08" db="EMBL/GenBank/DDBJ databases">
        <authorList>
            <person name="Chen Y."/>
            <person name="Shah S."/>
            <person name="Dougan E. K."/>
            <person name="Thang M."/>
            <person name="Chan C."/>
        </authorList>
    </citation>
    <scope>NUCLEOTIDE SEQUENCE</scope>
</reference>
<accession>A0AA36JF49</accession>
<comment type="caution">
    <text evidence="1">The sequence shown here is derived from an EMBL/GenBank/DDBJ whole genome shotgun (WGS) entry which is preliminary data.</text>
</comment>
<proteinExistence type="predicted"/>
<dbReference type="Proteomes" id="UP001178507">
    <property type="component" value="Unassembled WGS sequence"/>
</dbReference>
<organism evidence="1 2">
    <name type="scientific">Effrenium voratum</name>
    <dbReference type="NCBI Taxonomy" id="2562239"/>
    <lineage>
        <taxon>Eukaryota</taxon>
        <taxon>Sar</taxon>
        <taxon>Alveolata</taxon>
        <taxon>Dinophyceae</taxon>
        <taxon>Suessiales</taxon>
        <taxon>Symbiodiniaceae</taxon>
        <taxon>Effrenium</taxon>
    </lineage>
</organism>
<name>A0AA36JF49_9DINO</name>
<keyword evidence="2" id="KW-1185">Reference proteome</keyword>
<dbReference type="AlphaFoldDB" id="A0AA36JF49"/>
<evidence type="ECO:0000313" key="1">
    <source>
        <dbReference type="EMBL" id="CAJ1403921.1"/>
    </source>
</evidence>
<evidence type="ECO:0000313" key="2">
    <source>
        <dbReference type="Proteomes" id="UP001178507"/>
    </source>
</evidence>
<gene>
    <name evidence="1" type="ORF">EVOR1521_LOCUS26484</name>
</gene>